<evidence type="ECO:0008006" key="7">
    <source>
        <dbReference type="Google" id="ProtNLM"/>
    </source>
</evidence>
<dbReference type="InterPro" id="IPR045851">
    <property type="entry name" value="AMP-bd_C_sf"/>
</dbReference>
<evidence type="ECO:0000256" key="1">
    <source>
        <dbReference type="ARBA" id="ARBA00004275"/>
    </source>
</evidence>
<organism evidence="5 6">
    <name type="scientific">Anopheles melas</name>
    <dbReference type="NCBI Taxonomy" id="34690"/>
    <lineage>
        <taxon>Eukaryota</taxon>
        <taxon>Metazoa</taxon>
        <taxon>Ecdysozoa</taxon>
        <taxon>Arthropoda</taxon>
        <taxon>Hexapoda</taxon>
        <taxon>Insecta</taxon>
        <taxon>Pterygota</taxon>
        <taxon>Neoptera</taxon>
        <taxon>Endopterygota</taxon>
        <taxon>Diptera</taxon>
        <taxon>Nematocera</taxon>
        <taxon>Culicoidea</taxon>
        <taxon>Culicidae</taxon>
        <taxon>Anophelinae</taxon>
        <taxon>Anopheles</taxon>
    </lineage>
</organism>
<dbReference type="AlphaFoldDB" id="A0A182TZ71"/>
<feature type="domain" description="AMP-binding enzyme C-terminal" evidence="4">
    <location>
        <begin position="457"/>
        <end position="535"/>
    </location>
</feature>
<evidence type="ECO:0000313" key="6">
    <source>
        <dbReference type="Proteomes" id="UP000075902"/>
    </source>
</evidence>
<evidence type="ECO:0000313" key="5">
    <source>
        <dbReference type="EnsemblMetazoa" id="AMEC011003-PA"/>
    </source>
</evidence>
<comment type="subcellular location">
    <subcellularLocation>
        <location evidence="1">Peroxisome</location>
    </subcellularLocation>
</comment>
<dbReference type="Proteomes" id="UP000075902">
    <property type="component" value="Unassembled WGS sequence"/>
</dbReference>
<dbReference type="InterPro" id="IPR025110">
    <property type="entry name" value="AMP-bd_C"/>
</dbReference>
<dbReference type="SUPFAM" id="SSF56801">
    <property type="entry name" value="Acetyl-CoA synthetase-like"/>
    <property type="match status" value="1"/>
</dbReference>
<dbReference type="GO" id="GO:0004467">
    <property type="term" value="F:long-chain fatty acid-CoA ligase activity"/>
    <property type="evidence" value="ECO:0007669"/>
    <property type="project" value="TreeGrafter"/>
</dbReference>
<dbReference type="Gene3D" id="3.40.50.12780">
    <property type="entry name" value="N-terminal domain of ligase-like"/>
    <property type="match status" value="1"/>
</dbReference>
<dbReference type="EnsemblMetazoa" id="AMEC011003-RA">
    <property type="protein sequence ID" value="AMEC011003-PA"/>
    <property type="gene ID" value="AMEC011003"/>
</dbReference>
<dbReference type="InterPro" id="IPR042099">
    <property type="entry name" value="ANL_N_sf"/>
</dbReference>
<keyword evidence="2" id="KW-0576">Peroxisome</keyword>
<proteinExistence type="predicted"/>
<dbReference type="VEuPathDB" id="VectorBase:AMEC011003"/>
<reference evidence="5" key="2">
    <citation type="submission" date="2020-05" db="UniProtKB">
        <authorList>
            <consortium name="EnsemblMetazoa"/>
        </authorList>
    </citation>
    <scope>IDENTIFICATION</scope>
    <source>
        <strain evidence="5">CM1001059</strain>
    </source>
</reference>
<dbReference type="FunFam" id="3.40.50.12780:FF:000025">
    <property type="entry name" value="luciferin 4-monooxygenase"/>
    <property type="match status" value="1"/>
</dbReference>
<keyword evidence="6" id="KW-1185">Reference proteome</keyword>
<evidence type="ECO:0000259" key="4">
    <source>
        <dbReference type="Pfam" id="PF13193"/>
    </source>
</evidence>
<accession>A0A182TZ71</accession>
<dbReference type="STRING" id="34690.A0A182TZ71"/>
<dbReference type="InterPro" id="IPR000873">
    <property type="entry name" value="AMP-dep_synth/lig_dom"/>
</dbReference>
<feature type="domain" description="AMP-dependent synthetase/ligase" evidence="3">
    <location>
        <begin position="55"/>
        <end position="406"/>
    </location>
</feature>
<dbReference type="GO" id="GO:0005777">
    <property type="term" value="C:peroxisome"/>
    <property type="evidence" value="ECO:0007669"/>
    <property type="project" value="UniProtKB-SubCell"/>
</dbReference>
<sequence length="553" mass="60446">MDSKGERRGQHSYYDPVTHIWTGLSTPPLFNTNQSLGQLVLGVLQRCDPAQVTQISDDGGRTVTCREMYLRTVRIAERLAQLGYGKHTPMAALASRNGEHVAPVAFACFALGIPINTLDTAFTVADFAHMFGVTRPALVFCESDILEVVREATQRAAIAPEIVLFEERTEGYRHVLDLLEPTGTEDSFVPTNLHDATTHVAAVLCSSGTTGLSKGVTYTHTFCIANLPSLWRMAPTDCLLAFSSLYWLSGFASLIIGTVSQAARVITRAPFTPTLALDMLQRHPVTIAFFSPFQSNLLVHEPLLAQTPLPALRLFLCGGARVSKQLYAALQRCLPSHTRIQIGYGMSESCLVTLTDGDSYRNDCVGTLQARVEARIVDDGPDQRGLAPDEPGEIMLRVQIPFAGYYGNPDATAELMSPDGWIRTGDIGYFDRDGHLYVIDRKKDIIKYAGNQISPTELEVLAKQLAGVLDCCVVGVPDEGTDLPAALVLREPGATGAALTAEQVRQFVDERVSAHKHLRGGVYFTEEMPLTPSGKIVRRKCLEIVQKARQSTQ</sequence>
<name>A0A182TZ71_9DIPT</name>
<dbReference type="PANTHER" id="PTHR24096">
    <property type="entry name" value="LONG-CHAIN-FATTY-ACID--COA LIGASE"/>
    <property type="match status" value="1"/>
</dbReference>
<dbReference type="PANTHER" id="PTHR24096:SF353">
    <property type="entry name" value="GH16244P-RELATED"/>
    <property type="match status" value="1"/>
</dbReference>
<dbReference type="Gene3D" id="3.30.300.30">
    <property type="match status" value="1"/>
</dbReference>
<evidence type="ECO:0000256" key="2">
    <source>
        <dbReference type="ARBA" id="ARBA00023140"/>
    </source>
</evidence>
<dbReference type="Pfam" id="PF00501">
    <property type="entry name" value="AMP-binding"/>
    <property type="match status" value="1"/>
</dbReference>
<evidence type="ECO:0000259" key="3">
    <source>
        <dbReference type="Pfam" id="PF00501"/>
    </source>
</evidence>
<dbReference type="PROSITE" id="PS00455">
    <property type="entry name" value="AMP_BINDING"/>
    <property type="match status" value="1"/>
</dbReference>
<dbReference type="GO" id="GO:0046949">
    <property type="term" value="P:fatty-acyl-CoA biosynthetic process"/>
    <property type="evidence" value="ECO:0007669"/>
    <property type="project" value="TreeGrafter"/>
</dbReference>
<protein>
    <recommendedName>
        <fullName evidence="7">AMP-dependent synthetase/ligase domain-containing protein</fullName>
    </recommendedName>
</protein>
<dbReference type="Pfam" id="PF13193">
    <property type="entry name" value="AMP-binding_C"/>
    <property type="match status" value="1"/>
</dbReference>
<dbReference type="InterPro" id="IPR020845">
    <property type="entry name" value="AMP-binding_CS"/>
</dbReference>
<reference evidence="6" key="1">
    <citation type="submission" date="2014-01" db="EMBL/GenBank/DDBJ databases">
        <title>The Genome Sequence of Anopheles melas CM1001059_A (V2).</title>
        <authorList>
            <consortium name="The Broad Institute Genomics Platform"/>
            <person name="Neafsey D.E."/>
            <person name="Besansky N."/>
            <person name="Howell P."/>
            <person name="Walton C."/>
            <person name="Young S.K."/>
            <person name="Zeng Q."/>
            <person name="Gargeya S."/>
            <person name="Fitzgerald M."/>
            <person name="Haas B."/>
            <person name="Abouelleil A."/>
            <person name="Allen A.W."/>
            <person name="Alvarado L."/>
            <person name="Arachchi H.M."/>
            <person name="Berlin A.M."/>
            <person name="Chapman S.B."/>
            <person name="Gainer-Dewar J."/>
            <person name="Goldberg J."/>
            <person name="Griggs A."/>
            <person name="Gujja S."/>
            <person name="Hansen M."/>
            <person name="Howarth C."/>
            <person name="Imamovic A."/>
            <person name="Ireland A."/>
            <person name="Larimer J."/>
            <person name="McCowan C."/>
            <person name="Murphy C."/>
            <person name="Pearson M."/>
            <person name="Poon T.W."/>
            <person name="Priest M."/>
            <person name="Roberts A."/>
            <person name="Saif S."/>
            <person name="Shea T."/>
            <person name="Sisk P."/>
            <person name="Sykes S."/>
            <person name="Wortman J."/>
            <person name="Nusbaum C."/>
            <person name="Birren B."/>
        </authorList>
    </citation>
    <scope>NUCLEOTIDE SEQUENCE [LARGE SCALE GENOMIC DNA]</scope>
    <source>
        <strain evidence="6">CM1001059</strain>
    </source>
</reference>